<dbReference type="Pfam" id="PF12669">
    <property type="entry name" value="FeoB_associated"/>
    <property type="match status" value="1"/>
</dbReference>
<feature type="transmembrane region" description="Helical" evidence="1">
    <location>
        <begin position="6"/>
        <end position="25"/>
    </location>
</feature>
<dbReference type="EMBL" id="JAVBVO010000003">
    <property type="protein sequence ID" value="MDZ5758227.1"/>
    <property type="molecule type" value="Genomic_DNA"/>
</dbReference>
<sequence length="61" mass="6723">MSIFSLLVTISLGILIFGWTFYQLIQLFKNSKQGTCSACSSGCEAKQLADAAKKKKDTIKF</sequence>
<dbReference type="AlphaFoldDB" id="A0AAW9JP34"/>
<comment type="caution">
    <text evidence="2">The sequence shown here is derived from an EMBL/GenBank/DDBJ whole genome shotgun (WGS) entry which is preliminary data.</text>
</comment>
<gene>
    <name evidence="2" type="ORF">RAK27_06090</name>
</gene>
<accession>A0AAW9JP34</accession>
<evidence type="ECO:0000313" key="3">
    <source>
        <dbReference type="Proteomes" id="UP001290462"/>
    </source>
</evidence>
<reference evidence="2" key="1">
    <citation type="submission" date="2023-08" db="EMBL/GenBank/DDBJ databases">
        <title>Genomic characterization of piscicolin 126 produced by Carnobacterium maltaromaticum CM22 strain isolated from salmon (Salmo salar).</title>
        <authorList>
            <person name="Gonzalez-Gragera E."/>
            <person name="Garcia-Lopez J.D."/>
            <person name="Teso-Perez C."/>
            <person name="Gimenez-Hernandez I."/>
            <person name="Peralta-Sanchez J.M."/>
            <person name="Valdivia E."/>
            <person name="Montalban-Lopez M."/>
            <person name="Martin-Platero A.M."/>
            <person name="Banos A."/>
            <person name="Martinez-Bueno M."/>
        </authorList>
    </citation>
    <scope>NUCLEOTIDE SEQUENCE</scope>
    <source>
        <strain evidence="2">CM22</strain>
    </source>
</reference>
<evidence type="ECO:0000313" key="2">
    <source>
        <dbReference type="EMBL" id="MDZ5758227.1"/>
    </source>
</evidence>
<evidence type="ECO:0000256" key="1">
    <source>
        <dbReference type="SAM" id="Phobius"/>
    </source>
</evidence>
<keyword evidence="1" id="KW-1133">Transmembrane helix</keyword>
<proteinExistence type="predicted"/>
<dbReference type="RefSeq" id="WP_010053605.1">
    <property type="nucleotide sequence ID" value="NZ_BJOJ01000018.1"/>
</dbReference>
<keyword evidence="1" id="KW-0472">Membrane</keyword>
<organism evidence="2 3">
    <name type="scientific">Carnobacterium maltaromaticum</name>
    <name type="common">Carnobacterium piscicola</name>
    <dbReference type="NCBI Taxonomy" id="2751"/>
    <lineage>
        <taxon>Bacteria</taxon>
        <taxon>Bacillati</taxon>
        <taxon>Bacillota</taxon>
        <taxon>Bacilli</taxon>
        <taxon>Lactobacillales</taxon>
        <taxon>Carnobacteriaceae</taxon>
        <taxon>Carnobacterium</taxon>
    </lineage>
</organism>
<dbReference type="GeneID" id="83605730"/>
<dbReference type="Proteomes" id="UP001290462">
    <property type="component" value="Unassembled WGS sequence"/>
</dbReference>
<protein>
    <submittedName>
        <fullName evidence="2">FeoB-associated Cys-rich membrane protein</fullName>
    </submittedName>
</protein>
<keyword evidence="1" id="KW-0812">Transmembrane</keyword>
<name>A0AAW9JP34_CARML</name>